<evidence type="ECO:0000256" key="1">
    <source>
        <dbReference type="ARBA" id="ARBA00022481"/>
    </source>
</evidence>
<protein>
    <submittedName>
        <fullName evidence="7">Methyl-accepting chemotaxis protein</fullName>
    </submittedName>
</protein>
<keyword evidence="4" id="KW-0472">Membrane</keyword>
<dbReference type="Proteomes" id="UP001200741">
    <property type="component" value="Unassembled WGS sequence"/>
</dbReference>
<keyword evidence="8" id="KW-1185">Reference proteome</keyword>
<dbReference type="InterPro" id="IPR051310">
    <property type="entry name" value="MCP_chemotaxis"/>
</dbReference>
<sequence length="661" mass="70513">MPRITSQPGTSPPTLLLPARRPSSFFSHHGIWAVGVRCFRRVKFSVKAGMISLAFLVPLTLLTAAYLLSAQNAIDFAQHELAGAELIKRVEPWLVEVQKQRRLLLSGQTAQLDGPAIQSRLDTFKALARTHPDGLDLDAELTKVEQLHATLLRDGQSTAVEAALQAYVDALLDLRTTVLDRSKLTLDPDQDTYYLMALSTDITSAVIESVSHSRAMAGAAARHGTADAATLRRLYGVVYAGQLRAGDIQGAVDRASQVTPMAAKRLPTQQAIDATRAFYAAADASWFKGEFSADNDRLDAPGQLAVDTLRKLASDGTTLLIELLQQRIDTTATQRNLMLAAIGVSLLLAAYLFYAFFLVMHGGLREVSRHLVAMTDGDLTTSPSPWGQDEAADLMLLLRNMQGSLRAMVSQVRTAASGIVHASTEIADGSNDLSARTEQTAANLEESASAMEQIGATVKHTTDNTEQATQLANQNAAMARHGGGVIEQMVQTMSSIQSASGRINDIIGVIDGIAFQTNLLALNAAVEAARAGEQGRGFAVVASEVRALAKRSAEAAREIKSLITASGSQVERGTTIVRDAGTAMGDILNGTERINQLLAEVAQGSREQSQGIDQIGTAVQELDQATQQNAAMVEQTAAAASALRDQANGLAEQVARFRLPA</sequence>
<dbReference type="PROSITE" id="PS50111">
    <property type="entry name" value="CHEMOTAXIS_TRANSDUC_2"/>
    <property type="match status" value="1"/>
</dbReference>
<evidence type="ECO:0000313" key="7">
    <source>
        <dbReference type="EMBL" id="MCE4557602.1"/>
    </source>
</evidence>
<dbReference type="SMART" id="SM00283">
    <property type="entry name" value="MA"/>
    <property type="match status" value="1"/>
</dbReference>
<evidence type="ECO:0000256" key="4">
    <source>
        <dbReference type="SAM" id="Phobius"/>
    </source>
</evidence>
<dbReference type="PROSITE" id="PS50885">
    <property type="entry name" value="HAMP"/>
    <property type="match status" value="1"/>
</dbReference>
<dbReference type="EMBL" id="JAJTWU010000011">
    <property type="protein sequence ID" value="MCE4557602.1"/>
    <property type="molecule type" value="Genomic_DNA"/>
</dbReference>
<evidence type="ECO:0000259" key="5">
    <source>
        <dbReference type="PROSITE" id="PS50111"/>
    </source>
</evidence>
<proteinExistence type="inferred from homology"/>
<dbReference type="InterPro" id="IPR004089">
    <property type="entry name" value="MCPsignal_dom"/>
</dbReference>
<feature type="transmembrane region" description="Helical" evidence="4">
    <location>
        <begin position="48"/>
        <end position="68"/>
    </location>
</feature>
<organism evidence="7 8">
    <name type="scientific">Pelomonas cellulosilytica</name>
    <dbReference type="NCBI Taxonomy" id="2906762"/>
    <lineage>
        <taxon>Bacteria</taxon>
        <taxon>Pseudomonadati</taxon>
        <taxon>Pseudomonadota</taxon>
        <taxon>Betaproteobacteria</taxon>
        <taxon>Burkholderiales</taxon>
        <taxon>Sphaerotilaceae</taxon>
        <taxon>Roseateles</taxon>
    </lineage>
</organism>
<dbReference type="PANTHER" id="PTHR43531">
    <property type="entry name" value="PROTEIN ICFG"/>
    <property type="match status" value="1"/>
</dbReference>
<comment type="caution">
    <text evidence="7">The sequence shown here is derived from an EMBL/GenBank/DDBJ whole genome shotgun (WGS) entry which is preliminary data.</text>
</comment>
<evidence type="ECO:0000256" key="2">
    <source>
        <dbReference type="ARBA" id="ARBA00029447"/>
    </source>
</evidence>
<dbReference type="SUPFAM" id="SSF58104">
    <property type="entry name" value="Methyl-accepting chemotaxis protein (MCP) signaling domain"/>
    <property type="match status" value="1"/>
</dbReference>
<feature type="transmembrane region" description="Helical" evidence="4">
    <location>
        <begin position="337"/>
        <end position="359"/>
    </location>
</feature>
<dbReference type="Gene3D" id="1.10.287.950">
    <property type="entry name" value="Methyl-accepting chemotaxis protein"/>
    <property type="match status" value="1"/>
</dbReference>
<keyword evidence="4" id="KW-1133">Transmembrane helix</keyword>
<keyword evidence="4" id="KW-0812">Transmembrane</keyword>
<evidence type="ECO:0000256" key="3">
    <source>
        <dbReference type="PROSITE-ProRule" id="PRU00284"/>
    </source>
</evidence>
<evidence type="ECO:0000313" key="8">
    <source>
        <dbReference type="Proteomes" id="UP001200741"/>
    </source>
</evidence>
<comment type="similarity">
    <text evidence="2">Belongs to the methyl-accepting chemotaxis (MCP) protein family.</text>
</comment>
<name>A0ABS8Y0D0_9BURK</name>
<feature type="domain" description="HAMP" evidence="6">
    <location>
        <begin position="364"/>
        <end position="410"/>
    </location>
</feature>
<gene>
    <name evidence="7" type="ORF">LXT13_24735</name>
</gene>
<reference evidence="7 8" key="1">
    <citation type="submission" date="2021-12" db="EMBL/GenBank/DDBJ databases">
        <title>Genome seq of P8.</title>
        <authorList>
            <person name="Seo T."/>
        </authorList>
    </citation>
    <scope>NUCLEOTIDE SEQUENCE [LARGE SCALE GENOMIC DNA]</scope>
    <source>
        <strain evidence="7 8">P8</strain>
    </source>
</reference>
<dbReference type="Pfam" id="PF00015">
    <property type="entry name" value="MCPsignal"/>
    <property type="match status" value="1"/>
</dbReference>
<feature type="domain" description="Methyl-accepting transducer" evidence="5">
    <location>
        <begin position="415"/>
        <end position="644"/>
    </location>
</feature>
<keyword evidence="3" id="KW-0807">Transducer</keyword>
<accession>A0ABS8Y0D0</accession>
<dbReference type="SMART" id="SM00304">
    <property type="entry name" value="HAMP"/>
    <property type="match status" value="1"/>
</dbReference>
<dbReference type="CDD" id="cd11386">
    <property type="entry name" value="MCP_signal"/>
    <property type="match status" value="1"/>
</dbReference>
<keyword evidence="1" id="KW-0488">Methylation</keyword>
<dbReference type="RefSeq" id="WP_233374982.1">
    <property type="nucleotide sequence ID" value="NZ_JAJTWU010000011.1"/>
</dbReference>
<dbReference type="InterPro" id="IPR003660">
    <property type="entry name" value="HAMP_dom"/>
</dbReference>
<evidence type="ECO:0000259" key="6">
    <source>
        <dbReference type="PROSITE" id="PS50885"/>
    </source>
</evidence>
<dbReference type="PANTHER" id="PTHR43531:SF14">
    <property type="entry name" value="METHYL-ACCEPTING CHEMOTAXIS PROTEIN I-RELATED"/>
    <property type="match status" value="1"/>
</dbReference>